<dbReference type="PANTHER" id="PTHR43520:SF5">
    <property type="entry name" value="CATION-TRANSPORTING P-TYPE ATPASE-RELATED"/>
    <property type="match status" value="1"/>
</dbReference>
<dbReference type="InterPro" id="IPR008250">
    <property type="entry name" value="ATPase_P-typ_transduc_dom_A_sf"/>
</dbReference>
<dbReference type="NCBIfam" id="TIGR01494">
    <property type="entry name" value="ATPase_P-type"/>
    <property type="match status" value="1"/>
</dbReference>
<dbReference type="PRINTS" id="PR00943">
    <property type="entry name" value="CUATPASE"/>
</dbReference>
<keyword evidence="12 15" id="KW-1133">Transmembrane helix</keyword>
<dbReference type="NCBIfam" id="TIGR01525">
    <property type="entry name" value="ATPase-IB_hvy"/>
    <property type="match status" value="1"/>
</dbReference>
<dbReference type="GO" id="GO:0016887">
    <property type="term" value="F:ATP hydrolysis activity"/>
    <property type="evidence" value="ECO:0007669"/>
    <property type="project" value="InterPro"/>
</dbReference>
<dbReference type="InterPro" id="IPR059000">
    <property type="entry name" value="ATPase_P-type_domA"/>
</dbReference>
<dbReference type="PRINTS" id="PR00119">
    <property type="entry name" value="CATATPASE"/>
</dbReference>
<evidence type="ECO:0000256" key="7">
    <source>
        <dbReference type="ARBA" id="ARBA00022723"/>
    </source>
</evidence>
<keyword evidence="4 15" id="KW-1003">Cell membrane</keyword>
<feature type="transmembrane region" description="Helical" evidence="15">
    <location>
        <begin position="717"/>
        <end position="736"/>
    </location>
</feature>
<keyword evidence="3" id="KW-0813">Transport</keyword>
<keyword evidence="9 15" id="KW-0067">ATP-binding</keyword>
<dbReference type="PROSITE" id="PS00154">
    <property type="entry name" value="ATPASE_E1_E2"/>
    <property type="match status" value="1"/>
</dbReference>
<evidence type="ECO:0000259" key="16">
    <source>
        <dbReference type="PROSITE" id="PS50846"/>
    </source>
</evidence>
<keyword evidence="10" id="KW-0460">Magnesium</keyword>
<dbReference type="PROSITE" id="PS01047">
    <property type="entry name" value="HMA_1"/>
    <property type="match status" value="1"/>
</dbReference>
<gene>
    <name evidence="17" type="ORF">CEJ86_23005</name>
</gene>
<dbReference type="Pfam" id="PF00122">
    <property type="entry name" value="E1-E2_ATPase"/>
    <property type="match status" value="1"/>
</dbReference>
<dbReference type="CDD" id="cd00371">
    <property type="entry name" value="HMA"/>
    <property type="match status" value="1"/>
</dbReference>
<dbReference type="PROSITE" id="PS01229">
    <property type="entry name" value="COF_2"/>
    <property type="match status" value="1"/>
</dbReference>
<evidence type="ECO:0000256" key="12">
    <source>
        <dbReference type="ARBA" id="ARBA00022989"/>
    </source>
</evidence>
<dbReference type="InterPro" id="IPR006121">
    <property type="entry name" value="HMA_dom"/>
</dbReference>
<dbReference type="GO" id="GO:0005886">
    <property type="term" value="C:plasma membrane"/>
    <property type="evidence" value="ECO:0007669"/>
    <property type="project" value="UniProtKB-SubCell"/>
</dbReference>
<dbReference type="Pfam" id="PF00403">
    <property type="entry name" value="HMA"/>
    <property type="match status" value="1"/>
</dbReference>
<evidence type="ECO:0000256" key="3">
    <source>
        <dbReference type="ARBA" id="ARBA00022448"/>
    </source>
</evidence>
<evidence type="ECO:0000256" key="11">
    <source>
        <dbReference type="ARBA" id="ARBA00022967"/>
    </source>
</evidence>
<dbReference type="InterPro" id="IPR018303">
    <property type="entry name" value="ATPase_P-typ_P_site"/>
</dbReference>
<dbReference type="InterPro" id="IPR044492">
    <property type="entry name" value="P_typ_ATPase_HD_dom"/>
</dbReference>
<evidence type="ECO:0000256" key="15">
    <source>
        <dbReference type="RuleBase" id="RU362081"/>
    </source>
</evidence>
<dbReference type="InterPro" id="IPR023299">
    <property type="entry name" value="ATPase_P-typ_cyto_dom_N"/>
</dbReference>
<dbReference type="InterPro" id="IPR036163">
    <property type="entry name" value="HMA_dom_sf"/>
</dbReference>
<feature type="transmembrane region" description="Helical" evidence="15">
    <location>
        <begin position="184"/>
        <end position="203"/>
    </location>
</feature>
<dbReference type="CDD" id="cd02092">
    <property type="entry name" value="P-type_ATPase_FixI-like"/>
    <property type="match status" value="1"/>
</dbReference>
<keyword evidence="7 15" id="KW-0479">Metal-binding</keyword>
<evidence type="ECO:0000256" key="9">
    <source>
        <dbReference type="ARBA" id="ARBA00022840"/>
    </source>
</evidence>
<protein>
    <submittedName>
        <fullName evidence="17">ATPase</fullName>
    </submittedName>
</protein>
<evidence type="ECO:0000313" key="17">
    <source>
        <dbReference type="EMBL" id="PJR12972.1"/>
    </source>
</evidence>
<keyword evidence="13" id="KW-0406">Ion transport</keyword>
<evidence type="ECO:0000256" key="10">
    <source>
        <dbReference type="ARBA" id="ARBA00022842"/>
    </source>
</evidence>
<dbReference type="NCBIfam" id="TIGR01512">
    <property type="entry name" value="ATPase-IB2_Cd"/>
    <property type="match status" value="1"/>
</dbReference>
<evidence type="ECO:0000256" key="6">
    <source>
        <dbReference type="ARBA" id="ARBA00022692"/>
    </source>
</evidence>
<dbReference type="GO" id="GO:0005507">
    <property type="term" value="F:copper ion binding"/>
    <property type="evidence" value="ECO:0007669"/>
    <property type="project" value="TreeGrafter"/>
</dbReference>
<accession>A0A2J0YXG4</accession>
<dbReference type="RefSeq" id="WP_100673583.1">
    <property type="nucleotide sequence ID" value="NZ_NJGD01000012.1"/>
</dbReference>
<reference evidence="17 18" key="1">
    <citation type="submission" date="2017-06" db="EMBL/GenBank/DDBJ databases">
        <title>Ensifer strains isolated from leguminous trees and herbs display diverse denitrification phenotypes with some acting as strong N2O sinks.</title>
        <authorList>
            <person name="Woliy K."/>
            <person name="Mania D."/>
            <person name="Bakken L.R."/>
            <person name="Frostegard A."/>
        </authorList>
    </citation>
    <scope>NUCLEOTIDE SEQUENCE [LARGE SCALE GENOMIC DNA]</scope>
    <source>
        <strain evidence="17 18">AC50a</strain>
    </source>
</reference>
<comment type="subcellular location">
    <subcellularLocation>
        <location evidence="1">Cell membrane</location>
        <topology evidence="1">Multi-pass membrane protein</topology>
    </subcellularLocation>
</comment>
<organism evidence="17 18">
    <name type="scientific">Rhizobium meliloti</name>
    <name type="common">Ensifer meliloti</name>
    <name type="synonym">Sinorhizobium meliloti</name>
    <dbReference type="NCBI Taxonomy" id="382"/>
    <lineage>
        <taxon>Bacteria</taxon>
        <taxon>Pseudomonadati</taxon>
        <taxon>Pseudomonadota</taxon>
        <taxon>Alphaproteobacteria</taxon>
        <taxon>Hyphomicrobiales</taxon>
        <taxon>Rhizobiaceae</taxon>
        <taxon>Sinorhizobium/Ensifer group</taxon>
        <taxon>Sinorhizobium</taxon>
    </lineage>
</organism>
<dbReference type="InterPro" id="IPR001757">
    <property type="entry name" value="P_typ_ATPase"/>
</dbReference>
<keyword evidence="14 15" id="KW-0472">Membrane</keyword>
<keyword evidence="6 15" id="KW-0812">Transmembrane</keyword>
<dbReference type="InterPro" id="IPR023298">
    <property type="entry name" value="ATPase_P-typ_TM_dom_sf"/>
</dbReference>
<feature type="domain" description="HMA" evidence="16">
    <location>
        <begin position="37"/>
        <end position="103"/>
    </location>
</feature>
<keyword evidence="5" id="KW-0597">Phosphoprotein</keyword>
<keyword evidence="8 15" id="KW-0547">Nucleotide-binding</keyword>
<feature type="transmembrane region" description="Helical" evidence="15">
    <location>
        <begin position="150"/>
        <end position="172"/>
    </location>
</feature>
<dbReference type="SUPFAM" id="SSF55008">
    <property type="entry name" value="HMA, heavy metal-associated domain"/>
    <property type="match status" value="1"/>
</dbReference>
<dbReference type="InterPro" id="IPR036412">
    <property type="entry name" value="HAD-like_sf"/>
</dbReference>
<dbReference type="SFLD" id="SFLDG00002">
    <property type="entry name" value="C1.7:_P-type_atpase_like"/>
    <property type="match status" value="1"/>
</dbReference>
<dbReference type="SUPFAM" id="SSF81665">
    <property type="entry name" value="Calcium ATPase, transmembrane domain M"/>
    <property type="match status" value="1"/>
</dbReference>
<dbReference type="AlphaFoldDB" id="A0A2J0YXG4"/>
<dbReference type="SUPFAM" id="SSF81653">
    <property type="entry name" value="Calcium ATPase, transduction domain A"/>
    <property type="match status" value="1"/>
</dbReference>
<dbReference type="SUPFAM" id="SSF56784">
    <property type="entry name" value="HAD-like"/>
    <property type="match status" value="1"/>
</dbReference>
<dbReference type="PANTHER" id="PTHR43520">
    <property type="entry name" value="ATP7, ISOFORM B"/>
    <property type="match status" value="1"/>
</dbReference>
<evidence type="ECO:0000256" key="5">
    <source>
        <dbReference type="ARBA" id="ARBA00022553"/>
    </source>
</evidence>
<dbReference type="Gene3D" id="3.40.1110.10">
    <property type="entry name" value="Calcium-transporting ATPase, cytoplasmic domain N"/>
    <property type="match status" value="1"/>
</dbReference>
<dbReference type="InterPro" id="IPR023214">
    <property type="entry name" value="HAD_sf"/>
</dbReference>
<dbReference type="Gene3D" id="2.70.150.10">
    <property type="entry name" value="Calcium-transporting ATPase, cytoplasmic transduction domain A"/>
    <property type="match status" value="1"/>
</dbReference>
<comment type="similarity">
    <text evidence="2 15">Belongs to the cation transport ATPase (P-type) (TC 3.A.3) family. Type IB subfamily.</text>
</comment>
<dbReference type="PROSITE" id="PS50846">
    <property type="entry name" value="HMA_2"/>
    <property type="match status" value="1"/>
</dbReference>
<dbReference type="Gene3D" id="3.30.70.100">
    <property type="match status" value="1"/>
</dbReference>
<evidence type="ECO:0000256" key="14">
    <source>
        <dbReference type="ARBA" id="ARBA00023136"/>
    </source>
</evidence>
<dbReference type="SFLD" id="SFLDF00027">
    <property type="entry name" value="p-type_atpase"/>
    <property type="match status" value="1"/>
</dbReference>
<feature type="transmembrane region" description="Helical" evidence="15">
    <location>
        <begin position="692"/>
        <end position="711"/>
    </location>
</feature>
<dbReference type="EMBL" id="NJGD01000012">
    <property type="protein sequence ID" value="PJR12972.1"/>
    <property type="molecule type" value="Genomic_DNA"/>
</dbReference>
<comment type="caution">
    <text evidence="17">The sequence shown here is derived from an EMBL/GenBank/DDBJ whole genome shotgun (WGS) entry which is preliminary data.</text>
</comment>
<dbReference type="GO" id="GO:0043682">
    <property type="term" value="F:P-type divalent copper transporter activity"/>
    <property type="evidence" value="ECO:0007669"/>
    <property type="project" value="TreeGrafter"/>
</dbReference>
<dbReference type="Pfam" id="PF00702">
    <property type="entry name" value="Hydrolase"/>
    <property type="match status" value="1"/>
</dbReference>
<evidence type="ECO:0000256" key="1">
    <source>
        <dbReference type="ARBA" id="ARBA00004651"/>
    </source>
</evidence>
<dbReference type="Gene3D" id="3.40.50.1000">
    <property type="entry name" value="HAD superfamily/HAD-like"/>
    <property type="match status" value="1"/>
</dbReference>
<evidence type="ECO:0000256" key="8">
    <source>
        <dbReference type="ARBA" id="ARBA00022741"/>
    </source>
</evidence>
<dbReference type="Proteomes" id="UP000231987">
    <property type="component" value="Unassembled WGS sequence"/>
</dbReference>
<dbReference type="NCBIfam" id="TIGR01511">
    <property type="entry name" value="ATPase-IB1_Cu"/>
    <property type="match status" value="1"/>
</dbReference>
<dbReference type="InterPro" id="IPR027256">
    <property type="entry name" value="P-typ_ATPase_IB"/>
</dbReference>
<evidence type="ECO:0000256" key="2">
    <source>
        <dbReference type="ARBA" id="ARBA00006024"/>
    </source>
</evidence>
<evidence type="ECO:0000256" key="13">
    <source>
        <dbReference type="ARBA" id="ARBA00023065"/>
    </source>
</evidence>
<dbReference type="GO" id="GO:0055070">
    <property type="term" value="P:copper ion homeostasis"/>
    <property type="evidence" value="ECO:0007669"/>
    <property type="project" value="TreeGrafter"/>
</dbReference>
<evidence type="ECO:0000313" key="18">
    <source>
        <dbReference type="Proteomes" id="UP000231987"/>
    </source>
</evidence>
<feature type="transmembrane region" description="Helical" evidence="15">
    <location>
        <begin position="365"/>
        <end position="385"/>
    </location>
</feature>
<sequence>MSCCSGIAVASAGAAPRTSPQAEEIRLASRDLGDGLRQTVLALPDMHCAACIAAVEGVLRKLPGVELARVNLSSRRVTINWRGNDDESPDFTAALVKIGYASHLASIEEDTQDPVLSSLLKALAVAGFSAMNIMILSVSVWSGADPATRHAFHLISAALALPAIVYSGRIFYRSAWAALRHGRTNMDVPISVGVLLAFALSVYDTLHNAAYAYFDASTSLLFVLLAGRALDHLVRGKARSAVGALARLAPRGANVIRADGAIDYVSLSEIKPGMHLLVAAGERVPVDGVVVKGASELDCSLVSGESEWKRAAPGSALQAGVMNLANPLTLVATVSADGSFLAEMTRMMEAAESGRSNYRRIADRAASLYAPVVHGVALLSMFAWLYGTGDLHKSVSIAIAVLIITCPCALGLAVPMVQVVAARRLFERGIMARDGSAFERLNEIDTVLFDKTGTLTFGEMRLVNADDIQPRLLSLAAAMARVSRHPASAAIALAAAGRHGSPLEFESLEEVHGCGIEGRAGNAVYRLGRPSWASNARQVDLGAASVAVLSKDCETIAVFAFEDSIRPGARELVQTLRSAGYSLAIVSGDAQPAVSSVAKQLGIEKFSAELLPGEKVKAIRSLAEAGSKVLMIGDGLNDAPALSAAHVSIAPSSATDIGRSASDFVFLGHSLLAVREVIEAASRADVLIRQNFGMAVAYNIVSVPFAIAGLVTPLAAALAMSLSSIVVVGNALRLRAKVRKGPRFFRATKPVTAKP</sequence>
<evidence type="ECO:0000256" key="4">
    <source>
        <dbReference type="ARBA" id="ARBA00022475"/>
    </source>
</evidence>
<dbReference type="InterPro" id="IPR017969">
    <property type="entry name" value="Heavy-metal-associated_CS"/>
</dbReference>
<feature type="transmembrane region" description="Helical" evidence="15">
    <location>
        <begin position="397"/>
        <end position="421"/>
    </location>
</feature>
<keyword evidence="11" id="KW-1278">Translocase</keyword>
<feature type="transmembrane region" description="Helical" evidence="15">
    <location>
        <begin position="122"/>
        <end position="144"/>
    </location>
</feature>
<dbReference type="GO" id="GO:0005524">
    <property type="term" value="F:ATP binding"/>
    <property type="evidence" value="ECO:0007669"/>
    <property type="project" value="UniProtKB-UniRule"/>
</dbReference>
<name>A0A2J0YXG4_RHIML</name>
<proteinExistence type="inferred from homology"/>
<dbReference type="SFLD" id="SFLDS00003">
    <property type="entry name" value="Haloacid_Dehalogenase"/>
    <property type="match status" value="1"/>
</dbReference>